<reference evidence="1" key="1">
    <citation type="journal article" date="2014" name="PLoS ONE">
        <title>Transcriptome-Based Identification of ABC Transporters in the Western Tarnished Plant Bug Lygus hesperus.</title>
        <authorList>
            <person name="Hull J.J."/>
            <person name="Chaney K."/>
            <person name="Geib S.M."/>
            <person name="Fabrick J.A."/>
            <person name="Brent C.S."/>
            <person name="Walsh D."/>
            <person name="Lavine L.C."/>
        </authorList>
    </citation>
    <scope>NUCLEOTIDE SEQUENCE</scope>
</reference>
<accession>A0A0A9VY30</accession>
<feature type="non-terminal residue" evidence="1">
    <location>
        <position position="1"/>
    </location>
</feature>
<proteinExistence type="predicted"/>
<organism evidence="1">
    <name type="scientific">Lygus hesperus</name>
    <name type="common">Western plant bug</name>
    <dbReference type="NCBI Taxonomy" id="30085"/>
    <lineage>
        <taxon>Eukaryota</taxon>
        <taxon>Metazoa</taxon>
        <taxon>Ecdysozoa</taxon>
        <taxon>Arthropoda</taxon>
        <taxon>Hexapoda</taxon>
        <taxon>Insecta</taxon>
        <taxon>Pterygota</taxon>
        <taxon>Neoptera</taxon>
        <taxon>Paraneoptera</taxon>
        <taxon>Hemiptera</taxon>
        <taxon>Heteroptera</taxon>
        <taxon>Panheteroptera</taxon>
        <taxon>Cimicomorpha</taxon>
        <taxon>Miridae</taxon>
        <taxon>Mirini</taxon>
        <taxon>Lygus</taxon>
    </lineage>
</organism>
<reference evidence="1" key="2">
    <citation type="submission" date="2014-07" db="EMBL/GenBank/DDBJ databases">
        <authorList>
            <person name="Hull J."/>
        </authorList>
    </citation>
    <scope>NUCLEOTIDE SEQUENCE</scope>
</reference>
<protein>
    <submittedName>
        <fullName evidence="1">Glycerol-3-phosphate dehydrogenase [NAD(P)+]</fullName>
    </submittedName>
</protein>
<evidence type="ECO:0000313" key="1">
    <source>
        <dbReference type="EMBL" id="JAG00544.1"/>
    </source>
</evidence>
<gene>
    <name evidence="1" type="primary">gpsA_3</name>
    <name evidence="1" type="ORF">CM83_5012</name>
</gene>
<name>A0A0A9VY30_LYGHE</name>
<sequence length="193" mass="21865">FGKVTLSIKALKSQLARTNFLLRKLSSTVSREVLRTAYFGFFEARMCYAILLWGNSPSASEIFKLQKAAVRILAGVGHGESCRQIFPSLGILTMYARYALVSLVHIRANVERYGKRAHQHDTRQKHLLKAELHRLTATQRYNVDFTATKLFNSIPDSIRSLPLPTFKKMVRSSLSAAAIYSMDEFFKVKFISG</sequence>
<dbReference type="EMBL" id="GBHO01043060">
    <property type="protein sequence ID" value="JAG00544.1"/>
    <property type="molecule type" value="Transcribed_RNA"/>
</dbReference>
<dbReference type="AlphaFoldDB" id="A0A0A9VY30"/>